<dbReference type="SUPFAM" id="SSF158548">
    <property type="entry name" value="FLJ32549 domain-like"/>
    <property type="match status" value="1"/>
</dbReference>
<dbReference type="OrthoDB" id="5801938at2759"/>
<sequence>MDWWLGFLKRVKPAGKKLLRKYVSDNNELLDLVINEETMTFTKCDLDATTLMNILNVVSSLMAAGKTSAAAEYCQTVADACFGQSVENPYRLMLLSFSMIADCEARFYDLNIFQPSPKDISLKIRYSRCQQASASILEVGTTLFKIGEILTMCEEFSHFACIRQCHVNLLRNFAEIDEDESVDWFDRVKVLDSSILALINESDIAARLCETDKEKKEFLQNLHKIQSLCVESNDQYCFSWFNQLHLREICVRSVAAVEVLKSDIAFKTFEKTQPIAFEKCTTVTKPSKNRRRLQPQNPELEVEEKAKRVSFGEDSGVLADANMIILRKNSKTLTRRQEKGASKTYSTDVEDLNYSTPITDDGETFSNMHAAIVKEKAAERKDQMRKYNAGGAADCRKRLPEAARKKIRIVLRNMMAEGREIQQEEVKDDILLNKAFPVTDDECSDDESAPASFFRTETLETLRKKKMRKFGFLDPKSEAKHVLWWHNAKDELMTTRAISTHCLKMNGESSGPLGTFEHYLGKMDNGGSLRDRMSESNREANCRTFRIEKETDVDDGALLTMPAVDPFKESRVTPKRRAESVGLKSLLLQNMRRKVIDELLILMMIIKGQQQLQDGNIVRCLAYIMLIEFKLAVFKETYHLNPIHENNFFTYLMHLYKHLLAKFRLYSTELFGLECLNEEQETMLAGEPEIFDLNNNCFEFCRDTGAYYFCICIRGRIVKFEPNDWGLQEQKLNRDDVEMQHEFFFGLDNSNKSSHLANFWRTECMPIVSGLIHMVNHSLVDKIDKMDAKDSTKILENIPGLSCQTRQWLKQVTRYGFVKEIPSEEKRDTASKFIVPILFQLPSNVQHELDTENLVTDLFDLDEIYRTTTHFVRQKYHRWKEACKADKEKFQKTNRDMEFYVEKDLTFFGEAIEKDVYMVAVYIGEKKAEERDTISTGMHQLCRSIRSQAGFMSIQSYHVAESSSE</sequence>
<evidence type="ECO:0000313" key="2">
    <source>
        <dbReference type="Proteomes" id="UP000008281"/>
    </source>
</evidence>
<name>E3NAR9_CAERE</name>
<dbReference type="FunCoup" id="E3NAR9">
    <property type="interactions" value="1554"/>
</dbReference>
<dbReference type="InParanoid" id="E3NAR9"/>
<gene>
    <name evidence="1" type="ORF">CRE_04294</name>
</gene>
<organism evidence="2">
    <name type="scientific">Caenorhabditis remanei</name>
    <name type="common">Caenorhabditis vulgaris</name>
    <dbReference type="NCBI Taxonomy" id="31234"/>
    <lineage>
        <taxon>Eukaryota</taxon>
        <taxon>Metazoa</taxon>
        <taxon>Ecdysozoa</taxon>
        <taxon>Nematoda</taxon>
        <taxon>Chromadorea</taxon>
        <taxon>Rhabditida</taxon>
        <taxon>Rhabditina</taxon>
        <taxon>Rhabditomorpha</taxon>
        <taxon>Rhabditoidea</taxon>
        <taxon>Rhabditidae</taxon>
        <taxon>Peloderinae</taxon>
        <taxon>Caenorhabditis</taxon>
    </lineage>
</organism>
<dbReference type="InterPro" id="IPR038060">
    <property type="entry name" value="C12orf66-like_central_sf"/>
</dbReference>
<accession>E3NAR9</accession>
<dbReference type="OMA" id="FCICIRG"/>
<dbReference type="AlphaFoldDB" id="E3NAR9"/>
<keyword evidence="2" id="KW-1185">Reference proteome</keyword>
<dbReference type="eggNOG" id="ENOG502TFK4">
    <property type="taxonomic scope" value="Eukaryota"/>
</dbReference>
<reference evidence="1" key="1">
    <citation type="submission" date="2007-07" db="EMBL/GenBank/DDBJ databases">
        <title>PCAP assembly of the Caenorhabditis remanei genome.</title>
        <authorList>
            <consortium name="The Caenorhabditis remanei Sequencing Consortium"/>
            <person name="Wilson R.K."/>
        </authorList>
    </citation>
    <scope>NUCLEOTIDE SEQUENCE [LARGE SCALE GENOMIC DNA]</scope>
    <source>
        <strain evidence="1">PB4641</strain>
    </source>
</reference>
<dbReference type="Proteomes" id="UP000008281">
    <property type="component" value="Unassembled WGS sequence"/>
</dbReference>
<dbReference type="HOGENOM" id="CLU_310622_0_0_1"/>
<proteinExistence type="predicted"/>
<evidence type="ECO:0000313" key="1">
    <source>
        <dbReference type="EMBL" id="EFO91278.1"/>
    </source>
</evidence>
<protein>
    <submittedName>
        <fullName evidence="1">Uncharacterized protein</fullName>
    </submittedName>
</protein>
<dbReference type="EMBL" id="DS268578">
    <property type="protein sequence ID" value="EFO91278.1"/>
    <property type="molecule type" value="Genomic_DNA"/>
</dbReference>